<dbReference type="EMBL" id="BAABBA010000013">
    <property type="protein sequence ID" value="GAA4288275.1"/>
    <property type="molecule type" value="Genomic_DNA"/>
</dbReference>
<feature type="signal peptide" evidence="1">
    <location>
        <begin position="1"/>
        <end position="26"/>
    </location>
</feature>
<protein>
    <submittedName>
        <fullName evidence="2">Outer membrane lipoprotein carrier protein LolA</fullName>
    </submittedName>
</protein>
<dbReference type="Gene3D" id="2.50.20.10">
    <property type="entry name" value="Lipoprotein localisation LolA/LolB/LppX"/>
    <property type="match status" value="1"/>
</dbReference>
<comment type="caution">
    <text evidence="2">The sequence shown here is derived from an EMBL/GenBank/DDBJ whole genome shotgun (WGS) entry which is preliminary data.</text>
</comment>
<keyword evidence="2" id="KW-0449">Lipoprotein</keyword>
<evidence type="ECO:0000313" key="2">
    <source>
        <dbReference type="EMBL" id="GAA4288275.1"/>
    </source>
</evidence>
<feature type="chain" id="PRO_5046691936" evidence="1">
    <location>
        <begin position="27"/>
        <end position="359"/>
    </location>
</feature>
<dbReference type="PANTHER" id="PTHR37507:SF2">
    <property type="entry name" value="SPORULATION PROTEIN YDCC"/>
    <property type="match status" value="1"/>
</dbReference>
<sequence length="359" mass="36912">MSRWYRWLPAAAVPAVVAAVSLTSHAGAADLPEKSPEDVLAMLAGHSVEAFSGSFAQSSDLGLPEVPGELAGPGGQGGEEIATAVELLTGDHTGRVYVSGEDAARLQVMDSFSERDLVRNGDDVWAYDSRENSAVHLALPDHPAYPGHPGATAPGATPTPEELAKKFVDAAGPSTDLTVADDVSVAGRDAYELVMTPRTSGTLVGSVSIAVDGETGFPLRVSVEARGQEAPAFELAYTSFTLGEPDAARFDFTPPAGATVEEKTLPDAEGHWAPYPDATAPTAPAGPMPTVVGEAWESVVVMPAGAADLAADPMLAQVTRPVDGGRLLSTALVNVLVTDDGRVLVGSVPVERLQAVAGS</sequence>
<reference evidence="3" key="1">
    <citation type="journal article" date="2019" name="Int. J. Syst. Evol. Microbiol.">
        <title>The Global Catalogue of Microorganisms (GCM) 10K type strain sequencing project: providing services to taxonomists for standard genome sequencing and annotation.</title>
        <authorList>
            <consortium name="The Broad Institute Genomics Platform"/>
            <consortium name="The Broad Institute Genome Sequencing Center for Infectious Disease"/>
            <person name="Wu L."/>
            <person name="Ma J."/>
        </authorList>
    </citation>
    <scope>NUCLEOTIDE SEQUENCE [LARGE SCALE GENOMIC DNA]</scope>
    <source>
        <strain evidence="3">JCM 17459</strain>
    </source>
</reference>
<dbReference type="PANTHER" id="PTHR37507">
    <property type="entry name" value="SPORULATION PROTEIN YDCC"/>
    <property type="match status" value="1"/>
</dbReference>
<dbReference type="InterPro" id="IPR052944">
    <property type="entry name" value="Sporulation_related"/>
</dbReference>
<accession>A0ABP8EWB7</accession>
<dbReference type="InterPro" id="IPR029046">
    <property type="entry name" value="LolA/LolB/LppX"/>
</dbReference>
<evidence type="ECO:0000256" key="1">
    <source>
        <dbReference type="SAM" id="SignalP"/>
    </source>
</evidence>
<keyword evidence="1" id="KW-0732">Signal</keyword>
<dbReference type="SUPFAM" id="SSF89392">
    <property type="entry name" value="Prokaryotic lipoproteins and lipoprotein localization factors"/>
    <property type="match status" value="1"/>
</dbReference>
<proteinExistence type="predicted"/>
<dbReference type="RefSeq" id="WP_345041985.1">
    <property type="nucleotide sequence ID" value="NZ_BAABBA010000013.1"/>
</dbReference>
<name>A0ABP8EWB7_9MICO</name>
<keyword evidence="3" id="KW-1185">Reference proteome</keyword>
<gene>
    <name evidence="2" type="ORF">GCM10022262_26350</name>
</gene>
<evidence type="ECO:0000313" key="3">
    <source>
        <dbReference type="Proteomes" id="UP001499841"/>
    </source>
</evidence>
<dbReference type="Proteomes" id="UP001499841">
    <property type="component" value="Unassembled WGS sequence"/>
</dbReference>
<organism evidence="2 3">
    <name type="scientific">Georgenia daeguensis</name>
    <dbReference type="NCBI Taxonomy" id="908355"/>
    <lineage>
        <taxon>Bacteria</taxon>
        <taxon>Bacillati</taxon>
        <taxon>Actinomycetota</taxon>
        <taxon>Actinomycetes</taxon>
        <taxon>Micrococcales</taxon>
        <taxon>Bogoriellaceae</taxon>
        <taxon>Georgenia</taxon>
    </lineage>
</organism>